<comment type="caution">
    <text evidence="2">The sequence shown here is derived from an EMBL/GenBank/DDBJ whole genome shotgun (WGS) entry which is preliminary data.</text>
</comment>
<reference evidence="3" key="1">
    <citation type="journal article" date="2019" name="Int. J. Syst. Evol. Microbiol.">
        <title>The Global Catalogue of Microorganisms (GCM) 10K type strain sequencing project: providing services to taxonomists for standard genome sequencing and annotation.</title>
        <authorList>
            <consortium name="The Broad Institute Genomics Platform"/>
            <consortium name="The Broad Institute Genome Sequencing Center for Infectious Disease"/>
            <person name="Wu L."/>
            <person name="Ma J."/>
        </authorList>
    </citation>
    <scope>NUCLEOTIDE SEQUENCE [LARGE SCALE GENOMIC DNA]</scope>
    <source>
        <strain evidence="3">DFY41</strain>
    </source>
</reference>
<keyword evidence="3" id="KW-1185">Reference proteome</keyword>
<accession>A0ABW0BGW6</accession>
<name>A0ABW0BGW6_9ACTN</name>
<dbReference type="PROSITE" id="PS51186">
    <property type="entry name" value="GNAT"/>
    <property type="match status" value="1"/>
</dbReference>
<dbReference type="SUPFAM" id="SSF55729">
    <property type="entry name" value="Acyl-CoA N-acyltransferases (Nat)"/>
    <property type="match status" value="2"/>
</dbReference>
<feature type="domain" description="N-acetyltransferase" evidence="1">
    <location>
        <begin position="1"/>
        <end position="164"/>
    </location>
</feature>
<organism evidence="2 3">
    <name type="scientific">Nocardioides taihuensis</name>
    <dbReference type="NCBI Taxonomy" id="1835606"/>
    <lineage>
        <taxon>Bacteria</taxon>
        <taxon>Bacillati</taxon>
        <taxon>Actinomycetota</taxon>
        <taxon>Actinomycetes</taxon>
        <taxon>Propionibacteriales</taxon>
        <taxon>Nocardioidaceae</taxon>
        <taxon>Nocardioides</taxon>
    </lineage>
</organism>
<proteinExistence type="predicted"/>
<sequence>MDIQRVDPTSRDDFDRWFGVYRAAEMAAPPLVGSPLQADELRVLLAEETTRRRTSAYLAVVGARPVSAGMLDVSLTDNLGRADIAVHTHPEHARNGFGTAVLRFLERAARDAGRAVCVAQTSWIHAADNATGIGQAGPAFARKNGYRLALADIKRIVDLPLDAEALDDLAARAAQRQGDYEIRSFAGPVPEDLVESWARLTATLIAEAPAGELSVEEERISVADVREAEEVLARQGRLKFNVVALDPAGDVVAFTEAVATRHEPDRCYQWGTLVRPSDRGHRLGLALKVANLRHIQRRLPDVRHVITYNAEGNDHMVAVNDALGFRPVARLGEYQRRLPTDA</sequence>
<protein>
    <submittedName>
        <fullName evidence="2">PE-PGRS family protein</fullName>
    </submittedName>
</protein>
<evidence type="ECO:0000259" key="1">
    <source>
        <dbReference type="PROSITE" id="PS51186"/>
    </source>
</evidence>
<dbReference type="Proteomes" id="UP001596087">
    <property type="component" value="Unassembled WGS sequence"/>
</dbReference>
<dbReference type="InterPro" id="IPR016181">
    <property type="entry name" value="Acyl_CoA_acyltransferase"/>
</dbReference>
<dbReference type="RefSeq" id="WP_378588321.1">
    <property type="nucleotide sequence ID" value="NZ_JBHSKD010000007.1"/>
</dbReference>
<dbReference type="Gene3D" id="3.40.630.30">
    <property type="match status" value="1"/>
</dbReference>
<evidence type="ECO:0000313" key="3">
    <source>
        <dbReference type="Proteomes" id="UP001596087"/>
    </source>
</evidence>
<dbReference type="InterPro" id="IPR000182">
    <property type="entry name" value="GNAT_dom"/>
</dbReference>
<evidence type="ECO:0000313" key="2">
    <source>
        <dbReference type="EMBL" id="MFC5176242.1"/>
    </source>
</evidence>
<gene>
    <name evidence="2" type="ORF">ACFPGP_06135</name>
</gene>
<dbReference type="EMBL" id="JBHSKD010000007">
    <property type="protein sequence ID" value="MFC5176242.1"/>
    <property type="molecule type" value="Genomic_DNA"/>
</dbReference>